<dbReference type="RefSeq" id="WP_254268304.1">
    <property type="nucleotide sequence ID" value="NZ_CP100400.1"/>
</dbReference>
<reference evidence="1 2" key="1">
    <citation type="journal article" date="2019" name="Int. J. Syst. Evol. Microbiol.">
        <title>The Global Catalogue of Microorganisms (GCM) 10K type strain sequencing project: providing services to taxonomists for standard genome sequencing and annotation.</title>
        <authorList>
            <consortium name="The Broad Institute Genomics Platform"/>
            <consortium name="The Broad Institute Genome Sequencing Center for Infectious Disease"/>
            <person name="Wu L."/>
            <person name="Ma J."/>
        </authorList>
    </citation>
    <scope>NUCLEOTIDE SEQUENCE [LARGE SCALE GENOMIC DNA]</scope>
    <source>
        <strain evidence="1 2">XZYJ18</strain>
    </source>
</reference>
<keyword evidence="2" id="KW-1185">Reference proteome</keyword>
<accession>A0ABD5Q654</accession>
<evidence type="ECO:0000313" key="1">
    <source>
        <dbReference type="EMBL" id="MFC4826060.1"/>
    </source>
</evidence>
<protein>
    <recommendedName>
        <fullName evidence="3">Transposase</fullName>
    </recommendedName>
</protein>
<organism evidence="1 2">
    <name type="scientific">Halorussus aquaticus</name>
    <dbReference type="NCBI Taxonomy" id="2953748"/>
    <lineage>
        <taxon>Archaea</taxon>
        <taxon>Methanobacteriati</taxon>
        <taxon>Methanobacteriota</taxon>
        <taxon>Stenosarchaea group</taxon>
        <taxon>Halobacteria</taxon>
        <taxon>Halobacteriales</taxon>
        <taxon>Haladaptataceae</taxon>
        <taxon>Halorussus</taxon>
    </lineage>
</organism>
<dbReference type="AlphaFoldDB" id="A0ABD5Q654"/>
<dbReference type="GeneID" id="73046847"/>
<proteinExistence type="predicted"/>
<evidence type="ECO:0000313" key="2">
    <source>
        <dbReference type="Proteomes" id="UP001595945"/>
    </source>
</evidence>
<comment type="caution">
    <text evidence="1">The sequence shown here is derived from an EMBL/GenBank/DDBJ whole genome shotgun (WGS) entry which is preliminary data.</text>
</comment>
<dbReference type="Proteomes" id="UP001595945">
    <property type="component" value="Unassembled WGS sequence"/>
</dbReference>
<sequence length="156" mass="17687">MTTDTRRIADDSTLVGFICTAVLRLRAWLAASWLVRTTGTSTNALEVATDTSGVAGIIRTLVRWTHHSLCYRWLTKEPEPEVIVIDLRDTYTVGPFIALFHRISPVVQRTWHGSLVARVTERLCTAVRQGWITESKTVHLLRSVLEPPKPPEDRRE</sequence>
<gene>
    <name evidence="1" type="ORF">ACFO9K_17545</name>
</gene>
<evidence type="ECO:0008006" key="3">
    <source>
        <dbReference type="Google" id="ProtNLM"/>
    </source>
</evidence>
<dbReference type="EMBL" id="JBHSHT010000002">
    <property type="protein sequence ID" value="MFC4826060.1"/>
    <property type="molecule type" value="Genomic_DNA"/>
</dbReference>
<name>A0ABD5Q654_9EURY</name>